<comment type="caution">
    <text evidence="1">The sequence shown here is derived from an EMBL/GenBank/DDBJ whole genome shotgun (WGS) entry which is preliminary data.</text>
</comment>
<evidence type="ECO:0000313" key="1">
    <source>
        <dbReference type="EMBL" id="OGL53049.1"/>
    </source>
</evidence>
<dbReference type="STRING" id="1817883.A3G31_09095"/>
<dbReference type="Proteomes" id="UP000178082">
    <property type="component" value="Unassembled WGS sequence"/>
</dbReference>
<sequence length="91" mass="10077">MLNNITIELAKEIKKEAFPFLGKASSSEITGKGAVVGLEDTFMTSSDEWNIQSLVAANSKELHTQIIKFIDNKFEKMKRDSRGNLGKENGS</sequence>
<reference evidence="1 2" key="1">
    <citation type="journal article" date="2016" name="Nat. Commun.">
        <title>Thousands of microbial genomes shed light on interconnected biogeochemical processes in an aquifer system.</title>
        <authorList>
            <person name="Anantharaman K."/>
            <person name="Brown C.T."/>
            <person name="Hug L.A."/>
            <person name="Sharon I."/>
            <person name="Castelle C.J."/>
            <person name="Probst A.J."/>
            <person name="Thomas B.C."/>
            <person name="Singh A."/>
            <person name="Wilkins M.J."/>
            <person name="Karaoz U."/>
            <person name="Brodie E.L."/>
            <person name="Williams K.H."/>
            <person name="Hubbard S.S."/>
            <person name="Banfield J.F."/>
        </authorList>
    </citation>
    <scope>NUCLEOTIDE SEQUENCE [LARGE SCALE GENOMIC DNA]</scope>
</reference>
<proteinExistence type="predicted"/>
<evidence type="ECO:0000313" key="2">
    <source>
        <dbReference type="Proteomes" id="UP000178082"/>
    </source>
</evidence>
<dbReference type="AlphaFoldDB" id="A0A1F7SH13"/>
<gene>
    <name evidence="1" type="ORF">A3G31_09095</name>
</gene>
<protein>
    <submittedName>
        <fullName evidence="1">Uncharacterized protein</fullName>
    </submittedName>
</protein>
<accession>A0A1F7SH13</accession>
<dbReference type="EMBL" id="MGDI01000028">
    <property type="protein sequence ID" value="OGL53049.1"/>
    <property type="molecule type" value="Genomic_DNA"/>
</dbReference>
<organism evidence="1 2">
    <name type="scientific">Candidatus Schekmanbacteria bacterium RIFCSPLOWO2_12_FULL_38_15</name>
    <dbReference type="NCBI Taxonomy" id="1817883"/>
    <lineage>
        <taxon>Bacteria</taxon>
        <taxon>Candidatus Schekmaniibacteriota</taxon>
    </lineage>
</organism>
<name>A0A1F7SH13_9BACT</name>